<gene>
    <name evidence="1" type="ORF">TRAPUB_12697</name>
</gene>
<evidence type="ECO:0000313" key="2">
    <source>
        <dbReference type="Proteomes" id="UP000184267"/>
    </source>
</evidence>
<evidence type="ECO:0000313" key="1">
    <source>
        <dbReference type="EMBL" id="OJT10784.1"/>
    </source>
</evidence>
<name>A0A1M2VT61_TRAPU</name>
<dbReference type="STRING" id="154538.A0A1M2VT61"/>
<protein>
    <submittedName>
        <fullName evidence="1">Uncharacterized protein</fullName>
    </submittedName>
</protein>
<accession>A0A1M2VT61</accession>
<sequence>DMIKKKHLVPGSMPRYVWYDNNCGLFKYCAARTGERLHLDVGLPVDVFHWKCKHKKTDIECSFHCNPHLFQELLKDDNTWFFNSSRAEQTNVWFGGYHAIVREMGAVKYEFFLDEMILQKNKLTRAKLEAEGCIPGYRRELRFASTVLST</sequence>
<dbReference type="EMBL" id="MNAD01000732">
    <property type="protein sequence ID" value="OJT10784.1"/>
    <property type="molecule type" value="Genomic_DNA"/>
</dbReference>
<feature type="non-terminal residue" evidence="1">
    <location>
        <position position="1"/>
    </location>
</feature>
<dbReference type="OMA" id="MRRERYC"/>
<reference evidence="1 2" key="1">
    <citation type="submission" date="2016-10" db="EMBL/GenBank/DDBJ databases">
        <title>Genome sequence of the basidiomycete white-rot fungus Trametes pubescens.</title>
        <authorList>
            <person name="Makela M.R."/>
            <person name="Granchi Z."/>
            <person name="Peng M."/>
            <person name="De Vries R.P."/>
            <person name="Grigoriev I."/>
            <person name="Riley R."/>
            <person name="Hilden K."/>
        </authorList>
    </citation>
    <scope>NUCLEOTIDE SEQUENCE [LARGE SCALE GENOMIC DNA]</scope>
    <source>
        <strain evidence="1 2">FBCC735</strain>
    </source>
</reference>
<dbReference type="OrthoDB" id="2800707at2759"/>
<proteinExistence type="predicted"/>
<dbReference type="Proteomes" id="UP000184267">
    <property type="component" value="Unassembled WGS sequence"/>
</dbReference>
<keyword evidence="2" id="KW-1185">Reference proteome</keyword>
<dbReference type="AlphaFoldDB" id="A0A1M2VT61"/>
<organism evidence="1 2">
    <name type="scientific">Trametes pubescens</name>
    <name type="common">White-rot fungus</name>
    <dbReference type="NCBI Taxonomy" id="154538"/>
    <lineage>
        <taxon>Eukaryota</taxon>
        <taxon>Fungi</taxon>
        <taxon>Dikarya</taxon>
        <taxon>Basidiomycota</taxon>
        <taxon>Agaricomycotina</taxon>
        <taxon>Agaricomycetes</taxon>
        <taxon>Polyporales</taxon>
        <taxon>Polyporaceae</taxon>
        <taxon>Trametes</taxon>
    </lineage>
</organism>
<comment type="caution">
    <text evidence="1">The sequence shown here is derived from an EMBL/GenBank/DDBJ whole genome shotgun (WGS) entry which is preliminary data.</text>
</comment>